<evidence type="ECO:0000313" key="2">
    <source>
        <dbReference type="Proteomes" id="UP000596306"/>
    </source>
</evidence>
<accession>A0A7R8MLB4</accession>
<proteinExistence type="predicted"/>
<sequence length="140" mass="16311">MYRRLSEYSFPLRVRGDPTSPKVHTIIMPYLRTSFGTSGEPSSTRSVKITPPNFRCEVRLSLAIQRMVASHLPLLRSNRFRWWQPSEVPSLVEAVRFPRGLAVSFPRISQVFSWEGRRYSSSEWFANRTISYLALSDRRT</sequence>
<keyword evidence="2" id="KW-1185">Reference proteome</keyword>
<organism evidence="1 2">
    <name type="scientific">Klebsiella phage vB_KppS-Anoxic</name>
    <dbReference type="NCBI Taxonomy" id="2762829"/>
    <lineage>
        <taxon>Viruses</taxon>
        <taxon>Duplodnaviria</taxon>
        <taxon>Heunggongvirae</taxon>
        <taxon>Uroviricota</taxon>
        <taxon>Caudoviricetes</taxon>
        <taxon>Demerecviridae</taxon>
        <taxon>Sugarlandvirus</taxon>
        <taxon>Sugarlandvirus anoxic</taxon>
    </lineage>
</organism>
<evidence type="ECO:0000313" key="1">
    <source>
        <dbReference type="EMBL" id="CAD5239888.1"/>
    </source>
</evidence>
<name>A0A7R8MLB4_9CAUD</name>
<dbReference type="EMBL" id="LR881109">
    <property type="protein sequence ID" value="CAD5239888.1"/>
    <property type="molecule type" value="Genomic_DNA"/>
</dbReference>
<gene>
    <name evidence="1" type="ORF">NHPMDKGM_00089</name>
</gene>
<reference evidence="1 2" key="1">
    <citation type="submission" date="2020-09" db="EMBL/GenBank/DDBJ databases">
        <authorList>
            <person name="Jameson E."/>
        </authorList>
    </citation>
    <scope>NUCLEOTIDE SEQUENCE [LARGE SCALE GENOMIC DNA]</scope>
</reference>
<protein>
    <submittedName>
        <fullName evidence="1">Uncharacterized protein</fullName>
    </submittedName>
</protein>
<dbReference type="Proteomes" id="UP000596306">
    <property type="component" value="Chromosome"/>
</dbReference>